<dbReference type="OrthoDB" id="9807907at2"/>
<dbReference type="Gene3D" id="1.10.10.10">
    <property type="entry name" value="Winged helix-like DNA-binding domain superfamily/Winged helix DNA-binding domain"/>
    <property type="match status" value="1"/>
</dbReference>
<gene>
    <name evidence="2" type="ORF">SAMN02745152_00213</name>
</gene>
<evidence type="ECO:0000313" key="2">
    <source>
        <dbReference type="EMBL" id="SJZ43293.1"/>
    </source>
</evidence>
<keyword evidence="3" id="KW-1185">Reference proteome</keyword>
<dbReference type="PANTHER" id="PTHR30595:SF6">
    <property type="entry name" value="SCHLAFEN ALBA-2 DOMAIN-CONTAINING PROTEIN"/>
    <property type="match status" value="1"/>
</dbReference>
<dbReference type="Pfam" id="PF04326">
    <property type="entry name" value="SLFN_AlbA_2"/>
    <property type="match status" value="1"/>
</dbReference>
<sequence length="475" mass="53683">MTLQEEIQNGESRTLEYKATLPHDSQKWIKTIVAFANGAGGKFVLGVNNQREFVGLAKSVDLFELKDNIADTIGQMCEPQIMFDITAEMVGDAQLLIVNVFPGNATPYFIKSLGKENGTFIRLGATTRNADWTALEELSNRGRHVYYDEFACPSVKVEDEDIKYLCRDFSERAERKITRKDLENLNLIIGNKKDTATNAYAILLGKHDYTSRIQCARFRGTERVDFLDKKEYEGPLCEQIDGSYKFVLNYLSMAVEINGIVHKEKYELPHKAIRELIINAVIHRNYQMSSSVQVAVYDDRVEISSPGSIYGSLTLEEALEGRSSIRNKTLARTLEKIAVLEGWGSGFKRIFAECDEYGVERPEFLEIGDMLRVNFYRPSYKKNGDKSGDKAQKTAINSQIGDKSAINQNVGDKSAINYKDKILEYLSKHSEARSQDIALFIGLKQSRTKDYLSELVEDGKIVANGANRNRTYSLK</sequence>
<dbReference type="Gene3D" id="3.30.950.30">
    <property type="entry name" value="Schlafen, AAA domain"/>
    <property type="match status" value="1"/>
</dbReference>
<dbReference type="InterPro" id="IPR038475">
    <property type="entry name" value="RecG_C_sf"/>
</dbReference>
<dbReference type="GeneID" id="303366494"/>
<dbReference type="Pfam" id="PF13749">
    <property type="entry name" value="HATPase_c_4"/>
    <property type="match status" value="1"/>
</dbReference>
<dbReference type="PANTHER" id="PTHR30595">
    <property type="entry name" value="GLPR-RELATED TRANSCRIPTIONAL REPRESSOR"/>
    <property type="match status" value="1"/>
</dbReference>
<accession>A0A1T4KLP3</accession>
<name>A0A1T4KLP3_9SPIR</name>
<evidence type="ECO:0000259" key="1">
    <source>
        <dbReference type="Pfam" id="PF04326"/>
    </source>
</evidence>
<dbReference type="EMBL" id="FUXC01000001">
    <property type="protein sequence ID" value="SJZ43293.1"/>
    <property type="molecule type" value="Genomic_DNA"/>
</dbReference>
<dbReference type="AlphaFoldDB" id="A0A1T4KLP3"/>
<dbReference type="InterPro" id="IPR007421">
    <property type="entry name" value="Schlafen_AlbA_2_dom"/>
</dbReference>
<dbReference type="STRING" id="225004.SAMN02745152_00213"/>
<proteinExistence type="predicted"/>
<dbReference type="Proteomes" id="UP000190395">
    <property type="component" value="Unassembled WGS sequence"/>
</dbReference>
<reference evidence="2 3" key="1">
    <citation type="submission" date="2017-02" db="EMBL/GenBank/DDBJ databases">
        <authorList>
            <person name="Peterson S.W."/>
        </authorList>
    </citation>
    <scope>NUCLEOTIDE SEQUENCE [LARGE SCALE GENOMIC DNA]</scope>
    <source>
        <strain evidence="2 3">ATCC BAA-909</strain>
    </source>
</reference>
<protein>
    <submittedName>
        <fullName evidence="2">Predicted transcriptional regulator, contains HTH domain</fullName>
    </submittedName>
</protein>
<dbReference type="RefSeq" id="WP_078929966.1">
    <property type="nucleotide sequence ID" value="NZ_FUXC01000001.1"/>
</dbReference>
<dbReference type="InterPro" id="IPR038461">
    <property type="entry name" value="Schlafen_AlbA_2_dom_sf"/>
</dbReference>
<dbReference type="Gene3D" id="3.30.565.60">
    <property type="match status" value="1"/>
</dbReference>
<evidence type="ECO:0000313" key="3">
    <source>
        <dbReference type="Proteomes" id="UP000190395"/>
    </source>
</evidence>
<feature type="domain" description="Schlafen AlbA-2" evidence="1">
    <location>
        <begin position="11"/>
        <end position="130"/>
    </location>
</feature>
<dbReference type="Pfam" id="PF13412">
    <property type="entry name" value="HTH_24"/>
    <property type="match status" value="1"/>
</dbReference>
<dbReference type="InterPro" id="IPR036388">
    <property type="entry name" value="WH-like_DNA-bd_sf"/>
</dbReference>
<organism evidence="2 3">
    <name type="scientific">Treponema berlinense</name>
    <dbReference type="NCBI Taxonomy" id="225004"/>
    <lineage>
        <taxon>Bacteria</taxon>
        <taxon>Pseudomonadati</taxon>
        <taxon>Spirochaetota</taxon>
        <taxon>Spirochaetia</taxon>
        <taxon>Spirochaetales</taxon>
        <taxon>Treponemataceae</taxon>
        <taxon>Treponema</taxon>
    </lineage>
</organism>